<keyword evidence="7" id="KW-1185">Reference proteome</keyword>
<dbReference type="InterPro" id="IPR000847">
    <property type="entry name" value="LysR_HTH_N"/>
</dbReference>
<dbReference type="InterPro" id="IPR005119">
    <property type="entry name" value="LysR_subst-bd"/>
</dbReference>
<dbReference type="PROSITE" id="PS50931">
    <property type="entry name" value="HTH_LYSR"/>
    <property type="match status" value="1"/>
</dbReference>
<dbReference type="InterPro" id="IPR036390">
    <property type="entry name" value="WH_DNA-bd_sf"/>
</dbReference>
<name>A0A0E3K3K7_CLOSL</name>
<evidence type="ECO:0000313" key="6">
    <source>
        <dbReference type="EMBL" id="AKA71305.1"/>
    </source>
</evidence>
<evidence type="ECO:0000256" key="1">
    <source>
        <dbReference type="ARBA" id="ARBA00009437"/>
    </source>
</evidence>
<organism evidence="6 7">
    <name type="scientific">Clostridium scatologenes</name>
    <dbReference type="NCBI Taxonomy" id="1548"/>
    <lineage>
        <taxon>Bacteria</taxon>
        <taxon>Bacillati</taxon>
        <taxon>Bacillota</taxon>
        <taxon>Clostridia</taxon>
        <taxon>Eubacteriales</taxon>
        <taxon>Clostridiaceae</taxon>
        <taxon>Clostridium</taxon>
    </lineage>
</organism>
<dbReference type="HOGENOM" id="CLU_039613_6_1_9"/>
<dbReference type="PANTHER" id="PTHR30126:SF64">
    <property type="entry name" value="HTH-TYPE TRANSCRIPTIONAL REGULATOR CITR"/>
    <property type="match status" value="1"/>
</dbReference>
<dbReference type="NCBIfam" id="NF040786">
    <property type="entry name" value="LysR_Sec_metab"/>
    <property type="match status" value="1"/>
</dbReference>
<keyword evidence="4" id="KW-0804">Transcription</keyword>
<dbReference type="SUPFAM" id="SSF53850">
    <property type="entry name" value="Periplasmic binding protein-like II"/>
    <property type="match status" value="1"/>
</dbReference>
<dbReference type="FunFam" id="1.10.10.10:FF:000001">
    <property type="entry name" value="LysR family transcriptional regulator"/>
    <property type="match status" value="1"/>
</dbReference>
<dbReference type="GO" id="GO:0003700">
    <property type="term" value="F:DNA-binding transcription factor activity"/>
    <property type="evidence" value="ECO:0007669"/>
    <property type="project" value="InterPro"/>
</dbReference>
<dbReference type="Gene3D" id="1.10.10.10">
    <property type="entry name" value="Winged helix-like DNA-binding domain superfamily/Winged helix DNA-binding domain"/>
    <property type="match status" value="1"/>
</dbReference>
<keyword evidence="2" id="KW-0805">Transcription regulation</keyword>
<reference evidence="6 7" key="1">
    <citation type="journal article" date="2015" name="J. Biotechnol.">
        <title>Complete genome sequence of a malodorant-producing acetogen, Clostridium scatologenes ATCC 25775(T).</title>
        <authorList>
            <person name="Zhu Z."/>
            <person name="Guo T."/>
            <person name="Zheng H."/>
            <person name="Song T."/>
            <person name="Ouyang P."/>
            <person name="Xie J."/>
        </authorList>
    </citation>
    <scope>NUCLEOTIDE SEQUENCE [LARGE SCALE GENOMIC DNA]</scope>
    <source>
        <strain evidence="6 7">ATCC 25775</strain>
    </source>
</reference>
<dbReference type="STRING" id="1548.CSCA_4180"/>
<comment type="similarity">
    <text evidence="1">Belongs to the LysR transcriptional regulatory family.</text>
</comment>
<dbReference type="Pfam" id="PF00126">
    <property type="entry name" value="HTH_1"/>
    <property type="match status" value="1"/>
</dbReference>
<proteinExistence type="inferred from homology"/>
<gene>
    <name evidence="6" type="ORF">CSCA_4180</name>
</gene>
<dbReference type="PANTHER" id="PTHR30126">
    <property type="entry name" value="HTH-TYPE TRANSCRIPTIONAL REGULATOR"/>
    <property type="match status" value="1"/>
</dbReference>
<feature type="domain" description="HTH lysR-type" evidence="5">
    <location>
        <begin position="1"/>
        <end position="58"/>
    </location>
</feature>
<dbReference type="RefSeq" id="WP_029161095.1">
    <property type="nucleotide sequence ID" value="NZ_CP009933.1"/>
</dbReference>
<keyword evidence="3" id="KW-0238">DNA-binding</keyword>
<dbReference type="InterPro" id="IPR047788">
    <property type="entry name" value="LysR-like_Sec_metab"/>
</dbReference>
<dbReference type="Gene3D" id="3.40.190.290">
    <property type="match status" value="1"/>
</dbReference>
<dbReference type="EMBL" id="CP009933">
    <property type="protein sequence ID" value="AKA71305.1"/>
    <property type="molecule type" value="Genomic_DNA"/>
</dbReference>
<dbReference type="SUPFAM" id="SSF46785">
    <property type="entry name" value="Winged helix' DNA-binding domain"/>
    <property type="match status" value="1"/>
</dbReference>
<evidence type="ECO:0000256" key="4">
    <source>
        <dbReference type="ARBA" id="ARBA00023163"/>
    </source>
</evidence>
<evidence type="ECO:0000256" key="3">
    <source>
        <dbReference type="ARBA" id="ARBA00023125"/>
    </source>
</evidence>
<sequence length="297" mass="33801">MDFKQIEAFINVAKFKSFSKAANACFLSQPAISSHISSLEKQLKIQLFDRTSKEVLLTPAGSSFLNYAIDILNARDKAISNLAKFNETVSGKLKLASSTTPCNTIVPILIKKFHTLYPEVSFDVMERSSREIIENIIRFDCELGIIGELVNDEKIKSYKLIEDDLIVISSPEFNLPSSMKIEELLKYPFVLREEGSATRKTFEDALQKQEFDTSTMEICFEVNNLDSLLQFVKQGLGISVVSSQVFRDYISYGLIKETSIENLCLKRYIYLILSSKRTLTPTSKAFFNLCKNYFKFD</sequence>
<dbReference type="Proteomes" id="UP000033115">
    <property type="component" value="Chromosome"/>
</dbReference>
<dbReference type="Pfam" id="PF03466">
    <property type="entry name" value="LysR_substrate"/>
    <property type="match status" value="1"/>
</dbReference>
<evidence type="ECO:0000256" key="2">
    <source>
        <dbReference type="ARBA" id="ARBA00023015"/>
    </source>
</evidence>
<protein>
    <submittedName>
        <fullName evidence="6">Transcriptional regulator, LysR family</fullName>
    </submittedName>
</protein>
<accession>A0A0E3K3K7</accession>
<evidence type="ECO:0000313" key="7">
    <source>
        <dbReference type="Proteomes" id="UP000033115"/>
    </source>
</evidence>
<dbReference type="InterPro" id="IPR036388">
    <property type="entry name" value="WH-like_DNA-bd_sf"/>
</dbReference>
<dbReference type="PRINTS" id="PR00039">
    <property type="entry name" value="HTHLYSR"/>
</dbReference>
<evidence type="ECO:0000259" key="5">
    <source>
        <dbReference type="PROSITE" id="PS50931"/>
    </source>
</evidence>
<dbReference type="KEGG" id="csq:CSCA_4180"/>
<dbReference type="AlphaFoldDB" id="A0A0E3K3K7"/>
<dbReference type="GO" id="GO:0000976">
    <property type="term" value="F:transcription cis-regulatory region binding"/>
    <property type="evidence" value="ECO:0007669"/>
    <property type="project" value="TreeGrafter"/>
</dbReference>